<feature type="domain" description="HTH araC/xylS-type" evidence="4">
    <location>
        <begin position="281"/>
        <end position="379"/>
    </location>
</feature>
<dbReference type="eggNOG" id="COG4977">
    <property type="taxonomic scope" value="Bacteria"/>
</dbReference>
<proteinExistence type="predicted"/>
<evidence type="ECO:0000313" key="5">
    <source>
        <dbReference type="EMBL" id="EID75319.1"/>
    </source>
</evidence>
<dbReference type="Gene3D" id="3.40.50.2300">
    <property type="match status" value="2"/>
</dbReference>
<dbReference type="STRING" id="946077.W5A_07105"/>
<dbReference type="InterPro" id="IPR046335">
    <property type="entry name" value="LacI/GalR-like_sensor"/>
</dbReference>
<evidence type="ECO:0000313" key="6">
    <source>
        <dbReference type="Proteomes" id="UP000005938"/>
    </source>
</evidence>
<comment type="caution">
    <text evidence="5">The sequence shown here is derived from an EMBL/GenBank/DDBJ whole genome shotgun (WGS) entry which is preliminary data.</text>
</comment>
<dbReference type="Proteomes" id="UP000005938">
    <property type="component" value="Unassembled WGS sequence"/>
</dbReference>
<keyword evidence="6" id="KW-1185">Reference proteome</keyword>
<keyword evidence="1" id="KW-0805">Transcription regulation</keyword>
<dbReference type="PROSITE" id="PS01124">
    <property type="entry name" value="HTH_ARAC_FAMILY_2"/>
    <property type="match status" value="1"/>
</dbReference>
<dbReference type="GO" id="GO:0000976">
    <property type="term" value="F:transcription cis-regulatory region binding"/>
    <property type="evidence" value="ECO:0007669"/>
    <property type="project" value="TreeGrafter"/>
</dbReference>
<dbReference type="EMBL" id="AJJU01000006">
    <property type="protein sequence ID" value="EID75319.1"/>
    <property type="molecule type" value="Genomic_DNA"/>
</dbReference>
<dbReference type="PANTHER" id="PTHR30146:SF24">
    <property type="entry name" value="XYLOSE OPERON REGULATORY PROTEIN"/>
    <property type="match status" value="1"/>
</dbReference>
<dbReference type="InterPro" id="IPR018060">
    <property type="entry name" value="HTH_AraC"/>
</dbReference>
<dbReference type="Gene3D" id="1.10.10.60">
    <property type="entry name" value="Homeodomain-like"/>
    <property type="match status" value="1"/>
</dbReference>
<dbReference type="SUPFAM" id="SSF53822">
    <property type="entry name" value="Periplasmic binding protein-like I"/>
    <property type="match status" value="1"/>
</dbReference>
<dbReference type="GO" id="GO:0003700">
    <property type="term" value="F:DNA-binding transcription factor activity"/>
    <property type="evidence" value="ECO:0007669"/>
    <property type="project" value="InterPro"/>
</dbReference>
<dbReference type="Pfam" id="PF12833">
    <property type="entry name" value="HTH_18"/>
    <property type="match status" value="1"/>
</dbReference>
<dbReference type="CDD" id="cd01543">
    <property type="entry name" value="PBP1_XylR"/>
    <property type="match status" value="1"/>
</dbReference>
<accession>I0WG03</accession>
<dbReference type="InterPro" id="IPR028082">
    <property type="entry name" value="Peripla_BP_I"/>
</dbReference>
<dbReference type="PANTHER" id="PTHR30146">
    <property type="entry name" value="LACI-RELATED TRANSCRIPTIONAL REPRESSOR"/>
    <property type="match status" value="1"/>
</dbReference>
<evidence type="ECO:0000259" key="4">
    <source>
        <dbReference type="PROSITE" id="PS01124"/>
    </source>
</evidence>
<evidence type="ECO:0000256" key="2">
    <source>
        <dbReference type="ARBA" id="ARBA00023125"/>
    </source>
</evidence>
<dbReference type="SMART" id="SM00342">
    <property type="entry name" value="HTH_ARAC"/>
    <property type="match status" value="1"/>
</dbReference>
<dbReference type="InterPro" id="IPR009057">
    <property type="entry name" value="Homeodomain-like_sf"/>
</dbReference>
<evidence type="ECO:0000256" key="1">
    <source>
        <dbReference type="ARBA" id="ARBA00023015"/>
    </source>
</evidence>
<protein>
    <submittedName>
        <fullName evidence="5">Transcriptional regulator</fullName>
    </submittedName>
</protein>
<organism evidence="5 6">
    <name type="scientific">Imtechella halotolerans K1</name>
    <dbReference type="NCBI Taxonomy" id="946077"/>
    <lineage>
        <taxon>Bacteria</taxon>
        <taxon>Pseudomonadati</taxon>
        <taxon>Bacteroidota</taxon>
        <taxon>Flavobacteriia</taxon>
        <taxon>Flavobacteriales</taxon>
        <taxon>Flavobacteriaceae</taxon>
        <taxon>Imtechella</taxon>
    </lineage>
</organism>
<dbReference type="eggNOG" id="COG1609">
    <property type="taxonomic scope" value="Bacteria"/>
</dbReference>
<dbReference type="AlphaFoldDB" id="I0WG03"/>
<dbReference type="OrthoDB" id="9797097at2"/>
<dbReference type="RefSeq" id="WP_008238882.1">
    <property type="nucleotide sequence ID" value="NZ_AJJU01000006.1"/>
</dbReference>
<keyword evidence="2" id="KW-0238">DNA-binding</keyword>
<keyword evidence="3" id="KW-0804">Transcription</keyword>
<sequence>MIKVLVIIDDSSEFSRRLLRGLIKYSNDNESWIFFQLPSYYKSLNGTNGIVDWAKEWKADAVIARWDHEESLLAQLNVPIIFQNYKKRSECFSNLTGDYIGTGVMAAHFFMERNYQNFAFYGNINAVWSKERGEGFRKEVEKFEGKYYHFETENLREEPWSKSHIELEKWVCSLPKPIALFACDDTFALQISEVCKLNNISIPNEIALLGVDNDELICNLSDPPISSIVLDVERGGYELGRLIHQLVKKEKLGPGNVTIKPMRIELRNSTEKYNIENKHILTVVDYIVANFTSDISIDFLTELVPLSRRNLEVKFKNEMGTSIYQFILQNRIEYFSKLLLNTDRSLFELALESGFNDCKNISRIFKKFKGHTPVEFRQRLQELSAVNA</sequence>
<dbReference type="SUPFAM" id="SSF46689">
    <property type="entry name" value="Homeodomain-like"/>
    <property type="match status" value="2"/>
</dbReference>
<evidence type="ECO:0000256" key="3">
    <source>
        <dbReference type="ARBA" id="ARBA00023163"/>
    </source>
</evidence>
<reference evidence="5 6" key="1">
    <citation type="journal article" date="2012" name="J. Bacteriol.">
        <title>Genome Sequence of the Halotolerant Bacterium Imtechella halotolerans K1T.</title>
        <authorList>
            <person name="Kumar S."/>
            <person name="Vikram S."/>
            <person name="Subramanian S."/>
            <person name="Raghava G.P."/>
            <person name="Pinnaka A.K."/>
        </authorList>
    </citation>
    <scope>NUCLEOTIDE SEQUENCE [LARGE SCALE GENOMIC DNA]</scope>
    <source>
        <strain evidence="5 6">K1</strain>
    </source>
</reference>
<name>I0WG03_9FLAO</name>
<gene>
    <name evidence="5" type="ORF">W5A_07105</name>
</gene>
<dbReference type="Pfam" id="PF13377">
    <property type="entry name" value="Peripla_BP_3"/>
    <property type="match status" value="1"/>
</dbReference>